<feature type="compositionally biased region" description="Gly residues" evidence="1">
    <location>
        <begin position="245"/>
        <end position="254"/>
    </location>
</feature>
<evidence type="ECO:0000256" key="1">
    <source>
        <dbReference type="SAM" id="MobiDB-lite"/>
    </source>
</evidence>
<dbReference type="STRING" id="285473.A4G23_05080"/>
<sequence>MTLLRDHDLARAFDHASDTYDRLTALNPGYRADLQRSARRLLPSGDGAGLHVLDLGCGTGASTEALLRVAPRARITAVDASAGMLRQALAKPWPRNVRFRHLSAERAARAGEGPYDAVFAAYLFRNVADPDGVLGTVRSLLRPGGRLAVHEYSLSGSALHRALWTAVCRAVVVPAGTLTGDGALYRHLWRSVLDFDTAPEFTARLTGAGFTGARALPVAGWQTGITHTFLARRAAVAERGAAAGGAGGGGGGTAADGAAAAGGTEGAATAGGAR</sequence>
<dbReference type="SUPFAM" id="SSF53335">
    <property type="entry name" value="S-adenosyl-L-methionine-dependent methyltransferases"/>
    <property type="match status" value="1"/>
</dbReference>
<dbReference type="GO" id="GO:0032259">
    <property type="term" value="P:methylation"/>
    <property type="evidence" value="ECO:0007669"/>
    <property type="project" value="UniProtKB-KW"/>
</dbReference>
<feature type="region of interest" description="Disordered" evidence="1">
    <location>
        <begin position="245"/>
        <end position="274"/>
    </location>
</feature>
<dbReference type="InterPro" id="IPR013217">
    <property type="entry name" value="Methyltransf_12"/>
</dbReference>
<proteinExistence type="predicted"/>
<dbReference type="KEGG" id="srn:A4G23_05080"/>
<dbReference type="RefSeq" id="WP_079140352.1">
    <property type="nucleotide sequence ID" value="NZ_CP017316.1"/>
</dbReference>
<dbReference type="PANTHER" id="PTHR43861">
    <property type="entry name" value="TRANS-ACONITATE 2-METHYLTRANSFERASE-RELATED"/>
    <property type="match status" value="1"/>
</dbReference>
<dbReference type="Pfam" id="PF08242">
    <property type="entry name" value="Methyltransf_12"/>
    <property type="match status" value="1"/>
</dbReference>
<dbReference type="EC" id="2.1.1.163" evidence="3"/>
<reference evidence="3 4" key="1">
    <citation type="submission" date="2016-09" db="EMBL/GenBank/DDBJ databases">
        <title>Streptomyces rubrolavendulae MJM4426 Genome sequencing and assembly.</title>
        <authorList>
            <person name="Kim J.-G."/>
        </authorList>
    </citation>
    <scope>NUCLEOTIDE SEQUENCE [LARGE SCALE GENOMIC DNA]</scope>
    <source>
        <strain evidence="3 4">MJM4426</strain>
    </source>
</reference>
<dbReference type="CDD" id="cd02440">
    <property type="entry name" value="AdoMet_MTases"/>
    <property type="match status" value="1"/>
</dbReference>
<dbReference type="GO" id="GO:0017000">
    <property type="term" value="P:antibiotic biosynthetic process"/>
    <property type="evidence" value="ECO:0007669"/>
    <property type="project" value="UniProtKB-ARBA"/>
</dbReference>
<dbReference type="GO" id="GO:0043770">
    <property type="term" value="F:demethylmenaquinone methyltransferase activity"/>
    <property type="evidence" value="ECO:0007669"/>
    <property type="project" value="UniProtKB-EC"/>
</dbReference>
<dbReference type="Proteomes" id="UP000095349">
    <property type="component" value="Chromosome"/>
</dbReference>
<feature type="domain" description="Methyltransferase type 12" evidence="2">
    <location>
        <begin position="53"/>
        <end position="147"/>
    </location>
</feature>
<gene>
    <name evidence="3" type="primary">ubiE_4</name>
    <name evidence="3" type="ORF">A4G23_05080</name>
</gene>
<dbReference type="OrthoDB" id="4307675at2"/>
<name>A0A1D8G9Q8_9ACTN</name>
<evidence type="ECO:0000313" key="4">
    <source>
        <dbReference type="Proteomes" id="UP000095349"/>
    </source>
</evidence>
<dbReference type="PATRIC" id="fig|285473.5.peg.5353"/>
<dbReference type="InterPro" id="IPR029063">
    <property type="entry name" value="SAM-dependent_MTases_sf"/>
</dbReference>
<keyword evidence="3" id="KW-0808">Transferase</keyword>
<dbReference type="Gene3D" id="3.40.50.150">
    <property type="entry name" value="Vaccinia Virus protein VP39"/>
    <property type="match status" value="1"/>
</dbReference>
<keyword evidence="4" id="KW-1185">Reference proteome</keyword>
<protein>
    <submittedName>
        <fullName evidence="3">Demethylmenaquinone methyltransferase</fullName>
        <ecNumber evidence="3">2.1.1.163</ecNumber>
    </submittedName>
</protein>
<feature type="compositionally biased region" description="Low complexity" evidence="1">
    <location>
        <begin position="255"/>
        <end position="274"/>
    </location>
</feature>
<dbReference type="AlphaFoldDB" id="A0A1D8G9Q8"/>
<dbReference type="EMBL" id="CP017316">
    <property type="protein sequence ID" value="AOT62187.1"/>
    <property type="molecule type" value="Genomic_DNA"/>
</dbReference>
<evidence type="ECO:0000259" key="2">
    <source>
        <dbReference type="Pfam" id="PF08242"/>
    </source>
</evidence>
<organism evidence="3 4">
    <name type="scientific">Streptomyces rubrolavendulae</name>
    <dbReference type="NCBI Taxonomy" id="285473"/>
    <lineage>
        <taxon>Bacteria</taxon>
        <taxon>Bacillati</taxon>
        <taxon>Actinomycetota</taxon>
        <taxon>Actinomycetes</taxon>
        <taxon>Kitasatosporales</taxon>
        <taxon>Streptomycetaceae</taxon>
        <taxon>Streptomyces</taxon>
    </lineage>
</organism>
<accession>A0A1D8G9Q8</accession>
<keyword evidence="3" id="KW-0489">Methyltransferase</keyword>
<evidence type="ECO:0000313" key="3">
    <source>
        <dbReference type="EMBL" id="AOT62187.1"/>
    </source>
</evidence>
<dbReference type="PANTHER" id="PTHR43861:SF1">
    <property type="entry name" value="TRANS-ACONITATE 2-METHYLTRANSFERASE"/>
    <property type="match status" value="1"/>
</dbReference>